<keyword evidence="1 3" id="KW-0378">Hydrolase</keyword>
<dbReference type="InterPro" id="IPR050300">
    <property type="entry name" value="GDXG_lipolytic_enzyme"/>
</dbReference>
<dbReference type="PANTHER" id="PTHR48081">
    <property type="entry name" value="AB HYDROLASE SUPERFAMILY PROTEIN C4A8.06C"/>
    <property type="match status" value="1"/>
</dbReference>
<name>A0AB39BHI5_9MICO</name>
<evidence type="ECO:0000259" key="2">
    <source>
        <dbReference type="Pfam" id="PF20434"/>
    </source>
</evidence>
<accession>A0AB39BHI5</accession>
<gene>
    <name evidence="3" type="ORF">ABFY20_00980</name>
</gene>
<dbReference type="Gene3D" id="3.40.50.1820">
    <property type="entry name" value="alpha/beta hydrolase"/>
    <property type="match status" value="1"/>
</dbReference>
<dbReference type="EMBL" id="CP162511">
    <property type="protein sequence ID" value="XDI05694.1"/>
    <property type="molecule type" value="Genomic_DNA"/>
</dbReference>
<sequence>MTILYRAPDGTAFETTEALDQQYDLLASLPQHSEGRDYDSYLASYNARSEQARHDLDCELSIPYGPTRAETLDVFPGRPGGPLVVFVHGGSWIELTSKEFSFVASGLVAGGATVVVPTYALCPAVTIDEITRQVRAAVAWAHRNGDSYGADVDRLVVVGHSAGGHLVGRLLATDWESDYGLPASVISGGCAITGIFDLRPIPFTGDQPYLRLTADQVLRESPILNLPITAPPLLVTFGGRQPREYLRQSLDFFRAWTGAGLPGECWERAGLNHFDELDDLERPDSELTRRILALATQAA</sequence>
<proteinExistence type="predicted"/>
<feature type="domain" description="BD-FAE-like" evidence="2">
    <location>
        <begin position="82"/>
        <end position="167"/>
    </location>
</feature>
<dbReference type="RefSeq" id="WP_368498083.1">
    <property type="nucleotide sequence ID" value="NZ_CP162511.1"/>
</dbReference>
<dbReference type="AlphaFoldDB" id="A0AB39BHI5"/>
<evidence type="ECO:0000256" key="1">
    <source>
        <dbReference type="ARBA" id="ARBA00022801"/>
    </source>
</evidence>
<dbReference type="InterPro" id="IPR029058">
    <property type="entry name" value="AB_hydrolase_fold"/>
</dbReference>
<organism evidence="3">
    <name type="scientific">Herbiconiux sp. A18JL235</name>
    <dbReference type="NCBI Taxonomy" id="3152363"/>
    <lineage>
        <taxon>Bacteria</taxon>
        <taxon>Bacillati</taxon>
        <taxon>Actinomycetota</taxon>
        <taxon>Actinomycetes</taxon>
        <taxon>Micrococcales</taxon>
        <taxon>Microbacteriaceae</taxon>
        <taxon>Herbiconiux</taxon>
    </lineage>
</organism>
<reference evidence="3" key="1">
    <citation type="submission" date="2024-05" db="EMBL/GenBank/DDBJ databases">
        <title>Herbiconiux sp. A18JL235.</title>
        <authorList>
            <person name="Zhang G."/>
        </authorList>
    </citation>
    <scope>NUCLEOTIDE SEQUENCE</scope>
    <source>
        <strain evidence="3">A18JL235</strain>
    </source>
</reference>
<dbReference type="InterPro" id="IPR049492">
    <property type="entry name" value="BD-FAE-like_dom"/>
</dbReference>
<dbReference type="SUPFAM" id="SSF53474">
    <property type="entry name" value="alpha/beta-Hydrolases"/>
    <property type="match status" value="1"/>
</dbReference>
<evidence type="ECO:0000313" key="3">
    <source>
        <dbReference type="EMBL" id="XDI05694.1"/>
    </source>
</evidence>
<dbReference type="Pfam" id="PF20434">
    <property type="entry name" value="BD-FAE"/>
    <property type="match status" value="1"/>
</dbReference>
<dbReference type="GO" id="GO:0016787">
    <property type="term" value="F:hydrolase activity"/>
    <property type="evidence" value="ECO:0007669"/>
    <property type="project" value="UniProtKB-KW"/>
</dbReference>
<dbReference type="PANTHER" id="PTHR48081:SF33">
    <property type="entry name" value="KYNURENINE FORMAMIDASE"/>
    <property type="match status" value="1"/>
</dbReference>
<protein>
    <submittedName>
        <fullName evidence="3">Alpha/beta hydrolase</fullName>
    </submittedName>
</protein>